<gene>
    <name evidence="1" type="ORF">Pmar_PMAR007665</name>
</gene>
<reference evidence="1 2" key="1">
    <citation type="submission" date="2008-07" db="EMBL/GenBank/DDBJ databases">
        <authorList>
            <person name="El-Sayed N."/>
            <person name="Caler E."/>
            <person name="Inman J."/>
            <person name="Amedeo P."/>
            <person name="Hass B."/>
            <person name="Wortman J."/>
        </authorList>
    </citation>
    <scope>NUCLEOTIDE SEQUENCE [LARGE SCALE GENOMIC DNA]</scope>
    <source>
        <strain evidence="2">ATCC 50983 / TXsc</strain>
    </source>
</reference>
<accession>C5LMT1</accession>
<evidence type="ECO:0000313" key="2">
    <source>
        <dbReference type="Proteomes" id="UP000007800"/>
    </source>
</evidence>
<dbReference type="Proteomes" id="UP000007800">
    <property type="component" value="Unassembled WGS sequence"/>
</dbReference>
<proteinExistence type="predicted"/>
<dbReference type="AlphaFoldDB" id="C5LMT1"/>
<dbReference type="GeneID" id="9054600"/>
<sequence>MWQERTEVKLRMEESRRLRAVVVEELRKRSDGANRNEIDVQRFDPDAATSLLDATTEENESAEEEMADDYVAYRTRGGVLVELDPDINRFGDPGSKSIREYFVERKQPEAKQWKRSPIRARPSSAVSVAMLLY</sequence>
<dbReference type="EMBL" id="GG683573">
    <property type="protein sequence ID" value="EER01972.1"/>
    <property type="molecule type" value="Genomic_DNA"/>
</dbReference>
<protein>
    <submittedName>
        <fullName evidence="1">Uncharacterized protein</fullName>
    </submittedName>
</protein>
<evidence type="ECO:0000313" key="1">
    <source>
        <dbReference type="EMBL" id="EER01972.1"/>
    </source>
</evidence>
<dbReference type="RefSeq" id="XP_002769254.1">
    <property type="nucleotide sequence ID" value="XM_002769208.1"/>
</dbReference>
<organism evidence="2">
    <name type="scientific">Perkinsus marinus (strain ATCC 50983 / TXsc)</name>
    <dbReference type="NCBI Taxonomy" id="423536"/>
    <lineage>
        <taxon>Eukaryota</taxon>
        <taxon>Sar</taxon>
        <taxon>Alveolata</taxon>
        <taxon>Perkinsozoa</taxon>
        <taxon>Perkinsea</taxon>
        <taxon>Perkinsida</taxon>
        <taxon>Perkinsidae</taxon>
        <taxon>Perkinsus</taxon>
    </lineage>
</organism>
<dbReference type="InParanoid" id="C5LMT1"/>
<keyword evidence="2" id="KW-1185">Reference proteome</keyword>
<name>C5LMT1_PERM5</name>